<gene>
    <name evidence="2" type="ORF">BC777_0837</name>
</gene>
<feature type="transmembrane region" description="Helical" evidence="1">
    <location>
        <begin position="6"/>
        <end position="27"/>
    </location>
</feature>
<accession>A0A2M8WMA0</accession>
<reference evidence="2 3" key="1">
    <citation type="submission" date="2017-11" db="EMBL/GenBank/DDBJ databases">
        <title>Genomic Encyclopedia of Archaeal and Bacterial Type Strains, Phase II (KMG-II): From Individual Species to Whole Genera.</title>
        <authorList>
            <person name="Goeker M."/>
        </authorList>
    </citation>
    <scope>NUCLEOTIDE SEQUENCE [LARGE SCALE GENOMIC DNA]</scope>
    <source>
        <strain evidence="2 3">DSM 29128</strain>
    </source>
</reference>
<dbReference type="AlphaFoldDB" id="A0A2M8WMA0"/>
<sequence length="219" mass="24416">MKPVRFPWVVATIVAVLAVIFGIFMRLPLPFDGFAAVAAALIAGTLTLSLTMMAPAGWIWTDAERLRHAFAQRHKMSELRSENVLDAMTSAHARADRLRNGAALFAAPLDRRTRDMADRLDDIARDLFYHPDALDVHRQALVRSELIEEAVLSHASLRKRGQDDINAPQIAQSRDRVDAALSALEDAFDHNENRLADRLVRQVDVSSATAEMLLKRRSA</sequence>
<keyword evidence="1" id="KW-0812">Transmembrane</keyword>
<evidence type="ECO:0000313" key="2">
    <source>
        <dbReference type="EMBL" id="PJI91996.1"/>
    </source>
</evidence>
<dbReference type="OrthoDB" id="7842489at2"/>
<proteinExistence type="predicted"/>
<dbReference type="RefSeq" id="WP_100366865.1">
    <property type="nucleotide sequence ID" value="NZ_PGTY01000001.1"/>
</dbReference>
<evidence type="ECO:0008006" key="4">
    <source>
        <dbReference type="Google" id="ProtNLM"/>
    </source>
</evidence>
<evidence type="ECO:0000313" key="3">
    <source>
        <dbReference type="Proteomes" id="UP000228531"/>
    </source>
</evidence>
<dbReference type="EMBL" id="PGTY01000001">
    <property type="protein sequence ID" value="PJI91996.1"/>
    <property type="molecule type" value="Genomic_DNA"/>
</dbReference>
<keyword evidence="1" id="KW-0472">Membrane</keyword>
<comment type="caution">
    <text evidence="2">The sequence shown here is derived from an EMBL/GenBank/DDBJ whole genome shotgun (WGS) entry which is preliminary data.</text>
</comment>
<protein>
    <recommendedName>
        <fullName evidence="4">5-bromo-4-chloroindolyl phosphate hydrolysis protein</fullName>
    </recommendedName>
</protein>
<evidence type="ECO:0000256" key="1">
    <source>
        <dbReference type="SAM" id="Phobius"/>
    </source>
</evidence>
<name>A0A2M8WMA0_9RHOB</name>
<keyword evidence="3" id="KW-1185">Reference proteome</keyword>
<organism evidence="2 3">
    <name type="scientific">Yoonia maricola</name>
    <dbReference type="NCBI Taxonomy" id="420999"/>
    <lineage>
        <taxon>Bacteria</taxon>
        <taxon>Pseudomonadati</taxon>
        <taxon>Pseudomonadota</taxon>
        <taxon>Alphaproteobacteria</taxon>
        <taxon>Rhodobacterales</taxon>
        <taxon>Paracoccaceae</taxon>
        <taxon>Yoonia</taxon>
    </lineage>
</organism>
<dbReference type="Proteomes" id="UP000228531">
    <property type="component" value="Unassembled WGS sequence"/>
</dbReference>
<keyword evidence="1" id="KW-1133">Transmembrane helix</keyword>
<feature type="transmembrane region" description="Helical" evidence="1">
    <location>
        <begin position="34"/>
        <end position="60"/>
    </location>
</feature>